<comment type="similarity">
    <text evidence="2">Belongs to the cation diffusion facilitator (CDF) transporter (TC 2.A.4) family. FieF subfamily.</text>
</comment>
<gene>
    <name evidence="11" type="ORF">DFR31_0767</name>
</gene>
<comment type="caution">
    <text evidence="11">The sequence shown here is derived from an EMBL/GenBank/DDBJ whole genome shotgun (WGS) entry which is preliminary data.</text>
</comment>
<evidence type="ECO:0000256" key="4">
    <source>
        <dbReference type="ARBA" id="ARBA00022496"/>
    </source>
</evidence>
<dbReference type="GO" id="GO:0015086">
    <property type="term" value="F:cadmium ion transmembrane transporter activity"/>
    <property type="evidence" value="ECO:0007669"/>
    <property type="project" value="TreeGrafter"/>
</dbReference>
<evidence type="ECO:0000313" key="12">
    <source>
        <dbReference type="Proteomes" id="UP000275461"/>
    </source>
</evidence>
<sequence length="319" mass="34574">MISFWARENTALKLSAAIAGLFALGGVGWGLWINSLVILFDGAYSLVSLVLTLLSVYAARVVRKPANQRFPFGRGAIEPLVITVKGLTITLICLLSMASAVHALLTGGRLVEPGLAMAFAGISVLACALVWGYLRWAQRHVGSGLVTAERRQWLMDTVLSLAVLLGFGLAAALERTHWGDYAAYADPAMVLLVAGYFIVVPMKMTSEAVRELVLAAPPAELQARVAEALAKADVPAEQARSTKMGPYLLLEIRLPADRMPEITRLRIRLYRLLSGLSVRPVVIIHPEARGPRWRDAEPLPTRRGAVFPDRAAGRLISPP</sequence>
<feature type="transmembrane region" description="Helical" evidence="9">
    <location>
        <begin position="80"/>
        <end position="103"/>
    </location>
</feature>
<organism evidence="11 12">
    <name type="scientific">Alkalispirillum mobile</name>
    <dbReference type="NCBI Taxonomy" id="85925"/>
    <lineage>
        <taxon>Bacteria</taxon>
        <taxon>Pseudomonadati</taxon>
        <taxon>Pseudomonadota</taxon>
        <taxon>Gammaproteobacteria</taxon>
        <taxon>Chromatiales</taxon>
        <taxon>Ectothiorhodospiraceae</taxon>
        <taxon>Alkalispirillum</taxon>
    </lineage>
</organism>
<keyword evidence="6" id="KW-0864">Zinc transport</keyword>
<accession>A0A498CEK0</accession>
<keyword evidence="7 9" id="KW-1133">Transmembrane helix</keyword>
<dbReference type="AlphaFoldDB" id="A0A498CEK0"/>
<dbReference type="RefSeq" id="WP_121441314.1">
    <property type="nucleotide sequence ID" value="NZ_RCDA01000001.1"/>
</dbReference>
<dbReference type="InterPro" id="IPR002524">
    <property type="entry name" value="Cation_efflux"/>
</dbReference>
<evidence type="ECO:0000256" key="1">
    <source>
        <dbReference type="ARBA" id="ARBA00004141"/>
    </source>
</evidence>
<dbReference type="InterPro" id="IPR058533">
    <property type="entry name" value="Cation_efflux_TM"/>
</dbReference>
<keyword evidence="4" id="KW-0408">Iron</keyword>
<evidence type="ECO:0000256" key="5">
    <source>
        <dbReference type="ARBA" id="ARBA00022692"/>
    </source>
</evidence>
<name>A0A498CEK0_9GAMM</name>
<dbReference type="GO" id="GO:0015341">
    <property type="term" value="F:zinc efflux antiporter activity"/>
    <property type="evidence" value="ECO:0007669"/>
    <property type="project" value="TreeGrafter"/>
</dbReference>
<evidence type="ECO:0000256" key="6">
    <source>
        <dbReference type="ARBA" id="ARBA00022906"/>
    </source>
</evidence>
<dbReference type="PANTHER" id="PTHR43840:SF15">
    <property type="entry name" value="MITOCHONDRIAL METAL TRANSPORTER 1-RELATED"/>
    <property type="match status" value="1"/>
</dbReference>
<dbReference type="GO" id="GO:0006882">
    <property type="term" value="P:intracellular zinc ion homeostasis"/>
    <property type="evidence" value="ECO:0007669"/>
    <property type="project" value="TreeGrafter"/>
</dbReference>
<keyword evidence="5 9" id="KW-0812">Transmembrane</keyword>
<dbReference type="InterPro" id="IPR050291">
    <property type="entry name" value="CDF_Transporter"/>
</dbReference>
<keyword evidence="6" id="KW-0862">Zinc</keyword>
<dbReference type="PANTHER" id="PTHR43840">
    <property type="entry name" value="MITOCHONDRIAL METAL TRANSPORTER 1-RELATED"/>
    <property type="match status" value="1"/>
</dbReference>
<dbReference type="SUPFAM" id="SSF161111">
    <property type="entry name" value="Cation efflux protein transmembrane domain-like"/>
    <property type="match status" value="1"/>
</dbReference>
<dbReference type="Gene3D" id="1.20.1510.10">
    <property type="entry name" value="Cation efflux protein transmembrane domain"/>
    <property type="match status" value="1"/>
</dbReference>
<proteinExistence type="inferred from homology"/>
<feature type="transmembrane region" description="Helical" evidence="9">
    <location>
        <begin position="38"/>
        <end position="59"/>
    </location>
</feature>
<keyword evidence="3" id="KW-0813">Transport</keyword>
<dbReference type="GO" id="GO:0005886">
    <property type="term" value="C:plasma membrane"/>
    <property type="evidence" value="ECO:0007669"/>
    <property type="project" value="TreeGrafter"/>
</dbReference>
<feature type="transmembrane region" description="Helical" evidence="9">
    <location>
        <begin position="181"/>
        <end position="200"/>
    </location>
</feature>
<keyword evidence="4" id="KW-0410">Iron transport</keyword>
<feature type="transmembrane region" description="Helical" evidence="9">
    <location>
        <begin position="154"/>
        <end position="175"/>
    </location>
</feature>
<dbReference type="EMBL" id="RCDA01000001">
    <property type="protein sequence ID" value="RLK50858.1"/>
    <property type="molecule type" value="Genomic_DNA"/>
</dbReference>
<feature type="transmembrane region" description="Helical" evidence="9">
    <location>
        <begin position="12"/>
        <end position="32"/>
    </location>
</feature>
<dbReference type="InterPro" id="IPR027469">
    <property type="entry name" value="Cation_efflux_TMD_sf"/>
</dbReference>
<evidence type="ECO:0000256" key="3">
    <source>
        <dbReference type="ARBA" id="ARBA00022448"/>
    </source>
</evidence>
<keyword evidence="12" id="KW-1185">Reference proteome</keyword>
<evidence type="ECO:0000313" key="11">
    <source>
        <dbReference type="EMBL" id="RLK50858.1"/>
    </source>
</evidence>
<evidence type="ECO:0000256" key="2">
    <source>
        <dbReference type="ARBA" id="ARBA00010212"/>
    </source>
</evidence>
<evidence type="ECO:0000256" key="7">
    <source>
        <dbReference type="ARBA" id="ARBA00022989"/>
    </source>
</evidence>
<dbReference type="Proteomes" id="UP000275461">
    <property type="component" value="Unassembled WGS sequence"/>
</dbReference>
<evidence type="ECO:0000256" key="8">
    <source>
        <dbReference type="ARBA" id="ARBA00023136"/>
    </source>
</evidence>
<dbReference type="NCBIfam" id="TIGR01297">
    <property type="entry name" value="CDF"/>
    <property type="match status" value="1"/>
</dbReference>
<protein>
    <submittedName>
        <fullName evidence="11">Cation diffusion facilitator family transporter</fullName>
    </submittedName>
</protein>
<evidence type="ECO:0000259" key="10">
    <source>
        <dbReference type="Pfam" id="PF01545"/>
    </source>
</evidence>
<dbReference type="Pfam" id="PF01545">
    <property type="entry name" value="Cation_efflux"/>
    <property type="match status" value="1"/>
</dbReference>
<feature type="domain" description="Cation efflux protein transmembrane" evidence="10">
    <location>
        <begin position="12"/>
        <end position="213"/>
    </location>
</feature>
<dbReference type="GO" id="GO:0015093">
    <property type="term" value="F:ferrous iron transmembrane transporter activity"/>
    <property type="evidence" value="ECO:0007669"/>
    <property type="project" value="TreeGrafter"/>
</dbReference>
<dbReference type="OrthoDB" id="268546at2"/>
<evidence type="ECO:0000256" key="9">
    <source>
        <dbReference type="SAM" id="Phobius"/>
    </source>
</evidence>
<reference evidence="11 12" key="1">
    <citation type="submission" date="2018-10" db="EMBL/GenBank/DDBJ databases">
        <title>Genomic Encyclopedia of Type Strains, Phase IV (KMG-IV): sequencing the most valuable type-strain genomes for metagenomic binning, comparative biology and taxonomic classification.</title>
        <authorList>
            <person name="Goeker M."/>
        </authorList>
    </citation>
    <scope>NUCLEOTIDE SEQUENCE [LARGE SCALE GENOMIC DNA]</scope>
    <source>
        <strain evidence="11 12">DSM 12769</strain>
    </source>
</reference>
<comment type="subcellular location">
    <subcellularLocation>
        <location evidence="1">Membrane</location>
        <topology evidence="1">Multi-pass membrane protein</topology>
    </subcellularLocation>
</comment>
<keyword evidence="6" id="KW-0406">Ion transport</keyword>
<feature type="transmembrane region" description="Helical" evidence="9">
    <location>
        <begin position="115"/>
        <end position="134"/>
    </location>
</feature>
<keyword evidence="8 9" id="KW-0472">Membrane</keyword>